<evidence type="ECO:0008006" key="3">
    <source>
        <dbReference type="Google" id="ProtNLM"/>
    </source>
</evidence>
<name>A0A7Z7AUI5_9EURY</name>
<dbReference type="AlphaFoldDB" id="A0A7Z7AUI5"/>
<dbReference type="RefSeq" id="WP_091708159.1">
    <property type="nucleotide sequence ID" value="NZ_FNCA01000001.1"/>
</dbReference>
<dbReference type="PIRSF" id="PIRSF006557">
    <property type="entry name" value="UCP006557_sign"/>
    <property type="match status" value="1"/>
</dbReference>
<keyword evidence="2" id="KW-1185">Reference proteome</keyword>
<organism evidence="1 2">
    <name type="scientific">Methanolobus vulcani</name>
    <dbReference type="NCBI Taxonomy" id="38026"/>
    <lineage>
        <taxon>Archaea</taxon>
        <taxon>Methanobacteriati</taxon>
        <taxon>Methanobacteriota</taxon>
        <taxon>Stenosarchaea group</taxon>
        <taxon>Methanomicrobia</taxon>
        <taxon>Methanosarcinales</taxon>
        <taxon>Methanosarcinaceae</taxon>
        <taxon>Methanolobus</taxon>
    </lineage>
</organism>
<sequence>MTCDKKVDGTFCLNICSDSTADDLEPIATAVHALIGIPTTIRSLNCKGIRMERGMIIDRNYTGPVLEEVMRTNQSIRTVPKEGVYKGKSVMVAPIRTTSGEVIGAIGVVDLVAALDILVMFREYPGIIDEVEESRKRIQ</sequence>
<proteinExistence type="predicted"/>
<dbReference type="EMBL" id="FNCA01000001">
    <property type="protein sequence ID" value="SDF32652.1"/>
    <property type="molecule type" value="Genomic_DNA"/>
</dbReference>
<dbReference type="InterPro" id="IPR012029">
    <property type="entry name" value="UCP006557"/>
</dbReference>
<dbReference type="Pfam" id="PF09884">
    <property type="entry name" value="DUF2111"/>
    <property type="match status" value="1"/>
</dbReference>
<reference evidence="1 2" key="1">
    <citation type="submission" date="2016-10" db="EMBL/GenBank/DDBJ databases">
        <authorList>
            <person name="Varghese N."/>
            <person name="Submissions S."/>
        </authorList>
    </citation>
    <scope>NUCLEOTIDE SEQUENCE [LARGE SCALE GENOMIC DNA]</scope>
    <source>
        <strain evidence="1 2">PL 12/M</strain>
    </source>
</reference>
<protein>
    <recommendedName>
        <fullName evidence="3">DUF2111 domain-containing protein</fullName>
    </recommendedName>
</protein>
<gene>
    <name evidence="1" type="ORF">SAMN04488589_0357</name>
</gene>
<evidence type="ECO:0000313" key="1">
    <source>
        <dbReference type="EMBL" id="SDF32652.1"/>
    </source>
</evidence>
<accession>A0A7Z7AUI5</accession>
<evidence type="ECO:0000313" key="2">
    <source>
        <dbReference type="Proteomes" id="UP000199259"/>
    </source>
</evidence>
<comment type="caution">
    <text evidence="1">The sequence shown here is derived from an EMBL/GenBank/DDBJ whole genome shotgun (WGS) entry which is preliminary data.</text>
</comment>
<dbReference type="Proteomes" id="UP000199259">
    <property type="component" value="Unassembled WGS sequence"/>
</dbReference>
<dbReference type="OrthoDB" id="3369at2157"/>